<dbReference type="SUPFAM" id="SSF158573">
    <property type="entry name" value="GINS helical bundle-like"/>
    <property type="match status" value="1"/>
</dbReference>
<keyword evidence="15" id="KW-0809">Transit peptide</keyword>
<evidence type="ECO:0000256" key="9">
    <source>
        <dbReference type="ARBA" id="ARBA00013969"/>
    </source>
</evidence>
<dbReference type="Pfam" id="PF05916">
    <property type="entry name" value="Sld5"/>
    <property type="match status" value="1"/>
</dbReference>
<dbReference type="Gene3D" id="3.40.630.30">
    <property type="match status" value="1"/>
</dbReference>
<proteinExistence type="inferred from homology"/>
<dbReference type="GO" id="GO:0004042">
    <property type="term" value="F:L-glutamate N-acetyltransferase activity"/>
    <property type="evidence" value="ECO:0007669"/>
    <property type="project" value="TreeGrafter"/>
</dbReference>
<sequence length="897" mass="102334">MAGFSQLQDDSGSNFARSYSTVESGHNEEISELSRQGSYESQTPSYESSHSRNPLARLLSRGRSSTLGSDKERLKADDHRLLNEQHATSRGRFTSRKLKWKVGSEKHNSESSFLTENQKQFFLKSAEPSSKLNSAPSIAQLFNRPLASHGDKDLLRKEQLSKKQLGRTNVTLSSQSSNSLIQDVKLASRFRFNNPESSVIAAPSSTQSNSSSLQGLHRKYLMSADQFILQKWNKSMGLEVNANVKSSKHPSYQKLSDEFEGLLEHLERIFKPQEKTLRTTMPLEYTVEELARVVYHRIVEPTFDQPKLVKSPNTFEENLTFNPVLDDSIDEAKEVRQHEVLHELLQSTKSWLASLKRSWLESLKLSKGTDIDAKLSLVDLWRALAEIWTYFNKFVRFTLMQILIPRAIPALKVMSRTQVPLWVAIIFKEQNKCNFVPPSWLNVETLREKYDEEVHNKNRFSELPWNWQELAKIYFRHAPDDLSDTVSALFGILQDIKEIRKLKAQRGLKELNESNVQLNGLSVLEINEIKPFVLNVMNELRLLHGAAGGEGDSHQYDEDVQTRDDERLIILPIIQGNIPVLLPVAYDVVNARNSIISPQDALLALVKQLNRSQGVVIEKVVFVDTVGGIPSIERDRTSHVFINNLQEYSDIVSELHIGFLEPEIRDRHLSNLSHMRELLLATQSELKSEATGIILRPEDLTPQADMLNPVAYNILTDRPLISSSLPPGRLRTPQVTTSIIKSGFDVQLFYPTESGQKRFDSLIKNSGIDESKLLLMIDDSFGRRLEREDYLRRLNTCLDCVIIIGNYDGGAIITKEETSDGHKVPYLDKFAITQKNQGLPSLADVIFKLMLQAYPEELIWRSRNTNPVNKWYFERYPEKILIKVNVKHLNDCTSLMN</sequence>
<evidence type="ECO:0000256" key="2">
    <source>
        <dbReference type="ARBA" id="ARBA00004123"/>
    </source>
</evidence>
<dbReference type="PANTHER" id="PTHR23342:SF4">
    <property type="entry name" value="AMINO-ACID ACETYLTRANSFERASE, MITOCHONDRIAL"/>
    <property type="match status" value="1"/>
</dbReference>
<comment type="similarity">
    <text evidence="5">Belongs to the acetyltransferase family.</text>
</comment>
<dbReference type="CDD" id="cd11712">
    <property type="entry name" value="GINS_A_psf2"/>
    <property type="match status" value="1"/>
</dbReference>
<dbReference type="GO" id="GO:0006526">
    <property type="term" value="P:L-arginine biosynthetic process"/>
    <property type="evidence" value="ECO:0007669"/>
    <property type="project" value="UniProtKB-UniPathway"/>
</dbReference>
<evidence type="ECO:0000256" key="13">
    <source>
        <dbReference type="ARBA" id="ARBA00022679"/>
    </source>
</evidence>
<evidence type="ECO:0000259" key="23">
    <source>
        <dbReference type="PROSITE" id="PS51731"/>
    </source>
</evidence>
<comment type="function">
    <text evidence="1">N-acetylglutamate synthase involved in arginine biosynthesis.</text>
</comment>
<comment type="catalytic activity">
    <reaction evidence="21">
        <text>L-glutamate + acetyl-CoA = N-acetyl-L-glutamate + CoA + H(+)</text>
        <dbReference type="Rhea" id="RHEA:24292"/>
        <dbReference type="ChEBI" id="CHEBI:15378"/>
        <dbReference type="ChEBI" id="CHEBI:29985"/>
        <dbReference type="ChEBI" id="CHEBI:44337"/>
        <dbReference type="ChEBI" id="CHEBI:57287"/>
        <dbReference type="ChEBI" id="CHEBI:57288"/>
        <dbReference type="EC" id="2.3.1.1"/>
    </reaction>
</comment>
<evidence type="ECO:0000256" key="3">
    <source>
        <dbReference type="ARBA" id="ARBA00004173"/>
    </source>
</evidence>
<evidence type="ECO:0000256" key="6">
    <source>
        <dbReference type="ARBA" id="ARBA00010565"/>
    </source>
</evidence>
<feature type="compositionally biased region" description="Basic and acidic residues" evidence="22">
    <location>
        <begin position="69"/>
        <end position="83"/>
    </location>
</feature>
<dbReference type="FunFam" id="1.20.58.1020:FF:000001">
    <property type="entry name" value="DNA replication complex GINS protein PSF2"/>
    <property type="match status" value="1"/>
</dbReference>
<keyword evidence="18" id="KW-0012">Acyltransferase</keyword>
<dbReference type="InterPro" id="IPR056784">
    <property type="entry name" value="PSF2_N"/>
</dbReference>
<dbReference type="PROSITE" id="PS51731">
    <property type="entry name" value="GNAT_NAGS"/>
    <property type="match status" value="1"/>
</dbReference>
<name>A0A2P7YLK8_9ASCO</name>
<dbReference type="SUPFAM" id="SSF160059">
    <property type="entry name" value="PriA/YqbF domain"/>
    <property type="match status" value="1"/>
</dbReference>
<evidence type="ECO:0000256" key="19">
    <source>
        <dbReference type="ARBA" id="ARBA00030346"/>
    </source>
</evidence>
<dbReference type="AlphaFoldDB" id="A0A2P7YLK8"/>
<reference evidence="24 25" key="1">
    <citation type="submission" date="2018-03" db="EMBL/GenBank/DDBJ databases">
        <title>Candida pseudohaemulonii genome assembly and annotation.</title>
        <authorList>
            <person name="Munoz J.F."/>
            <person name="Gade L.G."/>
            <person name="Chow N.A."/>
            <person name="Litvintseva A.P."/>
            <person name="Loparev V.N."/>
            <person name="Cuomo C.A."/>
        </authorList>
    </citation>
    <scope>NUCLEOTIDE SEQUENCE [LARGE SCALE GENOMIC DNA]</scope>
    <source>
        <strain evidence="24 25">B12108</strain>
    </source>
</reference>
<feature type="region of interest" description="Disordered" evidence="22">
    <location>
        <begin position="1"/>
        <end position="94"/>
    </location>
</feature>
<dbReference type="GO" id="GO:0006592">
    <property type="term" value="P:ornithine biosynthetic process"/>
    <property type="evidence" value="ECO:0007669"/>
    <property type="project" value="TreeGrafter"/>
</dbReference>
<evidence type="ECO:0000256" key="14">
    <source>
        <dbReference type="ARBA" id="ARBA00022705"/>
    </source>
</evidence>
<evidence type="ECO:0000256" key="20">
    <source>
        <dbReference type="ARBA" id="ARBA00033251"/>
    </source>
</evidence>
<evidence type="ECO:0000313" key="24">
    <source>
        <dbReference type="EMBL" id="PSK36846.1"/>
    </source>
</evidence>
<evidence type="ECO:0000256" key="4">
    <source>
        <dbReference type="ARBA" id="ARBA00004925"/>
    </source>
</evidence>
<dbReference type="InterPro" id="IPR036224">
    <property type="entry name" value="GINS_bundle-like_dom_sf"/>
</dbReference>
<evidence type="ECO:0000256" key="18">
    <source>
        <dbReference type="ARBA" id="ARBA00023315"/>
    </source>
</evidence>
<comment type="subunit">
    <text evidence="7">Component of the GINS complex which is a heterotetramer of SLD5, PSF1, PSF2 and PSF3.</text>
</comment>
<feature type="domain" description="N-acetyltransferase" evidence="23">
    <location>
        <begin position="757"/>
        <end position="897"/>
    </location>
</feature>
<dbReference type="GO" id="GO:0005759">
    <property type="term" value="C:mitochondrial matrix"/>
    <property type="evidence" value="ECO:0007669"/>
    <property type="project" value="TreeGrafter"/>
</dbReference>
<accession>A0A2P7YLK8</accession>
<evidence type="ECO:0000256" key="5">
    <source>
        <dbReference type="ARBA" id="ARBA00008694"/>
    </source>
</evidence>
<dbReference type="InterPro" id="IPR021151">
    <property type="entry name" value="GINS_A"/>
</dbReference>
<dbReference type="VEuPathDB" id="FungiDB:C7M61_003710"/>
<dbReference type="PANTHER" id="PTHR23342">
    <property type="entry name" value="N-ACETYLGLUTAMATE SYNTHASE"/>
    <property type="match status" value="1"/>
</dbReference>
<gene>
    <name evidence="24" type="ORF">C7M61_003710</name>
</gene>
<keyword evidence="16" id="KW-0496">Mitochondrion</keyword>
<dbReference type="UniPathway" id="UPA00068"/>
<evidence type="ECO:0000256" key="11">
    <source>
        <dbReference type="ARBA" id="ARBA00018802"/>
    </source>
</evidence>
<dbReference type="Gene3D" id="3.40.5.50">
    <property type="match status" value="1"/>
</dbReference>
<evidence type="ECO:0000256" key="17">
    <source>
        <dbReference type="ARBA" id="ARBA00023242"/>
    </source>
</evidence>
<keyword evidence="17" id="KW-0539">Nucleus</keyword>
<evidence type="ECO:0000256" key="10">
    <source>
        <dbReference type="ARBA" id="ARBA00015139"/>
    </source>
</evidence>
<comment type="caution">
    <text evidence="24">The sequence shown here is derived from an EMBL/GenBank/DDBJ whole genome shotgun (WGS) entry which is preliminary data.</text>
</comment>
<dbReference type="Pfam" id="PF04768">
    <property type="entry name" value="NAT"/>
    <property type="match status" value="1"/>
</dbReference>
<dbReference type="GO" id="GO:0006260">
    <property type="term" value="P:DNA replication"/>
    <property type="evidence" value="ECO:0007669"/>
    <property type="project" value="UniProtKB-KW"/>
</dbReference>
<evidence type="ECO:0000256" key="21">
    <source>
        <dbReference type="ARBA" id="ARBA00048372"/>
    </source>
</evidence>
<keyword evidence="12" id="KW-0028">Amino-acid biosynthesis</keyword>
<dbReference type="Proteomes" id="UP000241107">
    <property type="component" value="Unassembled WGS sequence"/>
</dbReference>
<dbReference type="OrthoDB" id="5585968at2759"/>
<dbReference type="InterPro" id="IPR006855">
    <property type="entry name" value="Vertebrate-like_GNAT_dom"/>
</dbReference>
<dbReference type="GO" id="GO:0000228">
    <property type="term" value="C:nuclear chromosome"/>
    <property type="evidence" value="ECO:0007669"/>
    <property type="project" value="UniProtKB-ARBA"/>
</dbReference>
<feature type="compositionally biased region" description="Polar residues" evidence="22">
    <location>
        <begin position="1"/>
        <end position="24"/>
    </location>
</feature>
<keyword evidence="14" id="KW-0235">DNA replication</keyword>
<dbReference type="EC" id="2.3.1.1" evidence="8"/>
<dbReference type="EMBL" id="PYFQ01000010">
    <property type="protein sequence ID" value="PSK36846.1"/>
    <property type="molecule type" value="Genomic_DNA"/>
</dbReference>
<evidence type="ECO:0000256" key="16">
    <source>
        <dbReference type="ARBA" id="ARBA00023128"/>
    </source>
</evidence>
<dbReference type="RefSeq" id="XP_024712719.1">
    <property type="nucleotide sequence ID" value="XM_024859045.1"/>
</dbReference>
<feature type="compositionally biased region" description="Low complexity" evidence="22">
    <location>
        <begin position="55"/>
        <end position="68"/>
    </location>
</feature>
<evidence type="ECO:0000256" key="12">
    <source>
        <dbReference type="ARBA" id="ARBA00022605"/>
    </source>
</evidence>
<evidence type="ECO:0000256" key="1">
    <source>
        <dbReference type="ARBA" id="ARBA00002294"/>
    </source>
</evidence>
<evidence type="ECO:0000313" key="25">
    <source>
        <dbReference type="Proteomes" id="UP000241107"/>
    </source>
</evidence>
<protein>
    <recommendedName>
        <fullName evidence="11">Amino-acid acetyltransferase, mitochondrial</fullName>
        <ecNumber evidence="8">2.3.1.1</ecNumber>
    </recommendedName>
    <alternativeName>
        <fullName evidence="9 10">DNA replication complex GINS protein PSF2</fullName>
    </alternativeName>
    <alternativeName>
        <fullName evidence="19">Glutamate N-acetyltransferase</fullName>
    </alternativeName>
    <alternativeName>
        <fullName evidence="20">N-acetylglutamate synthase</fullName>
    </alternativeName>
</protein>
<evidence type="ECO:0000256" key="8">
    <source>
        <dbReference type="ARBA" id="ARBA00012697"/>
    </source>
</evidence>
<evidence type="ECO:0000256" key="15">
    <source>
        <dbReference type="ARBA" id="ARBA00022946"/>
    </source>
</evidence>
<comment type="similarity">
    <text evidence="6">Belongs to the GINS2/PSF2 family.</text>
</comment>
<dbReference type="GeneID" id="36567098"/>
<evidence type="ECO:0000256" key="7">
    <source>
        <dbReference type="ARBA" id="ARBA00011352"/>
    </source>
</evidence>
<comment type="subcellular location">
    <subcellularLocation>
        <location evidence="3">Mitochondrion</location>
    </subcellularLocation>
    <subcellularLocation>
        <location evidence="2">Nucleus</location>
    </subcellularLocation>
</comment>
<feature type="compositionally biased region" description="Polar residues" evidence="22">
    <location>
        <begin position="33"/>
        <end position="52"/>
    </location>
</feature>
<keyword evidence="25" id="KW-1185">Reference proteome</keyword>
<evidence type="ECO:0000256" key="22">
    <source>
        <dbReference type="SAM" id="MobiDB-lite"/>
    </source>
</evidence>
<keyword evidence="13" id="KW-0808">Transferase</keyword>
<comment type="pathway">
    <text evidence="4">Amino-acid biosynthesis; L-arginine biosynthesis; N(2)-acetyl-L-ornithine from L-glutamate: step 1/4.</text>
</comment>
<dbReference type="Pfam" id="PF25005">
    <property type="entry name" value="PSF2_N"/>
    <property type="match status" value="1"/>
</dbReference>
<organism evidence="24 25">
    <name type="scientific">Candidozyma pseudohaemuli</name>
    <dbReference type="NCBI Taxonomy" id="418784"/>
    <lineage>
        <taxon>Eukaryota</taxon>
        <taxon>Fungi</taxon>
        <taxon>Dikarya</taxon>
        <taxon>Ascomycota</taxon>
        <taxon>Saccharomycotina</taxon>
        <taxon>Pichiomycetes</taxon>
        <taxon>Metschnikowiaceae</taxon>
        <taxon>Candidozyma</taxon>
    </lineage>
</organism>
<dbReference type="Gene3D" id="1.20.58.1020">
    <property type="match status" value="1"/>
</dbReference>
<dbReference type="STRING" id="418784.A0A2P7YLK8"/>